<comment type="caution">
    <text evidence="2">The sequence shown here is derived from an EMBL/GenBank/DDBJ whole genome shotgun (WGS) entry which is preliminary data.</text>
</comment>
<organism evidence="2 3">
    <name type="scientific">Liparis tanakae</name>
    <name type="common">Tanaka's snailfish</name>
    <dbReference type="NCBI Taxonomy" id="230148"/>
    <lineage>
        <taxon>Eukaryota</taxon>
        <taxon>Metazoa</taxon>
        <taxon>Chordata</taxon>
        <taxon>Craniata</taxon>
        <taxon>Vertebrata</taxon>
        <taxon>Euteleostomi</taxon>
        <taxon>Actinopterygii</taxon>
        <taxon>Neopterygii</taxon>
        <taxon>Teleostei</taxon>
        <taxon>Neoteleostei</taxon>
        <taxon>Acanthomorphata</taxon>
        <taxon>Eupercaria</taxon>
        <taxon>Perciformes</taxon>
        <taxon>Cottioidei</taxon>
        <taxon>Cottales</taxon>
        <taxon>Liparidae</taxon>
        <taxon>Liparis</taxon>
    </lineage>
</organism>
<reference evidence="2 3" key="1">
    <citation type="submission" date="2019-03" db="EMBL/GenBank/DDBJ databases">
        <title>First draft genome of Liparis tanakae, snailfish: a comprehensive survey of snailfish specific genes.</title>
        <authorList>
            <person name="Kim W."/>
            <person name="Song I."/>
            <person name="Jeong J.-H."/>
            <person name="Kim D."/>
            <person name="Kim S."/>
            <person name="Ryu S."/>
            <person name="Song J.Y."/>
            <person name="Lee S.K."/>
        </authorList>
    </citation>
    <scope>NUCLEOTIDE SEQUENCE [LARGE SCALE GENOMIC DNA]</scope>
    <source>
        <tissue evidence="2">Muscle</tissue>
    </source>
</reference>
<accession>A0A4Z2EGD7</accession>
<evidence type="ECO:0000256" key="1">
    <source>
        <dbReference type="SAM" id="MobiDB-lite"/>
    </source>
</evidence>
<proteinExistence type="predicted"/>
<dbReference type="Proteomes" id="UP000314294">
    <property type="component" value="Unassembled WGS sequence"/>
</dbReference>
<keyword evidence="3" id="KW-1185">Reference proteome</keyword>
<feature type="region of interest" description="Disordered" evidence="1">
    <location>
        <begin position="28"/>
        <end position="59"/>
    </location>
</feature>
<evidence type="ECO:0000313" key="2">
    <source>
        <dbReference type="EMBL" id="TNN27843.1"/>
    </source>
</evidence>
<protein>
    <submittedName>
        <fullName evidence="2">Uncharacterized protein</fullName>
    </submittedName>
</protein>
<evidence type="ECO:0000313" key="3">
    <source>
        <dbReference type="Proteomes" id="UP000314294"/>
    </source>
</evidence>
<dbReference type="EMBL" id="SRLO01007660">
    <property type="protein sequence ID" value="TNN27843.1"/>
    <property type="molecule type" value="Genomic_DNA"/>
</dbReference>
<gene>
    <name evidence="2" type="ORF">EYF80_062010</name>
</gene>
<name>A0A4Z2EGD7_9TELE</name>
<sequence>MAGPPAGWLAELWAECWSQFSRLRPSQQKPRRAGLFGGRKRNDINTSSVKSPRGDSVGAGGPSAICCSYPLPFWRPLSVALTPPSVIPSPLAGRALSRSDSAACSGILSQDLCPVTVSKSAQCFIALCVFVDGPQSHSERRQTLGSVGVT</sequence>
<dbReference type="AlphaFoldDB" id="A0A4Z2EGD7"/>